<organism evidence="2 3">
    <name type="scientific">Parelaphostrongylus tenuis</name>
    <name type="common">Meningeal worm</name>
    <dbReference type="NCBI Taxonomy" id="148309"/>
    <lineage>
        <taxon>Eukaryota</taxon>
        <taxon>Metazoa</taxon>
        <taxon>Ecdysozoa</taxon>
        <taxon>Nematoda</taxon>
        <taxon>Chromadorea</taxon>
        <taxon>Rhabditida</taxon>
        <taxon>Rhabditina</taxon>
        <taxon>Rhabditomorpha</taxon>
        <taxon>Strongyloidea</taxon>
        <taxon>Metastrongylidae</taxon>
        <taxon>Parelaphostrongylus</taxon>
    </lineage>
</organism>
<evidence type="ECO:0008006" key="4">
    <source>
        <dbReference type="Google" id="ProtNLM"/>
    </source>
</evidence>
<keyword evidence="3" id="KW-1185">Reference proteome</keyword>
<name>A0AAD5N050_PARTN</name>
<dbReference type="EMBL" id="JAHQIW010002087">
    <property type="protein sequence ID" value="KAJ1354449.1"/>
    <property type="molecule type" value="Genomic_DNA"/>
</dbReference>
<feature type="signal peptide" evidence="1">
    <location>
        <begin position="1"/>
        <end position="19"/>
    </location>
</feature>
<protein>
    <recommendedName>
        <fullName evidence="4">Secreted protein</fullName>
    </recommendedName>
</protein>
<accession>A0AAD5N050</accession>
<feature type="chain" id="PRO_5042078831" description="Secreted protein" evidence="1">
    <location>
        <begin position="20"/>
        <end position="79"/>
    </location>
</feature>
<evidence type="ECO:0000313" key="3">
    <source>
        <dbReference type="Proteomes" id="UP001196413"/>
    </source>
</evidence>
<evidence type="ECO:0000256" key="1">
    <source>
        <dbReference type="SAM" id="SignalP"/>
    </source>
</evidence>
<keyword evidence="1" id="KW-0732">Signal</keyword>
<comment type="caution">
    <text evidence="2">The sequence shown here is derived from an EMBL/GenBank/DDBJ whole genome shotgun (WGS) entry which is preliminary data.</text>
</comment>
<sequence length="79" mass="9355">MGLCLVHFLLSLWTMFSYSVDSLNDFDSPTKVRVRTQKCVGFLQTKNRAYFSLASYDAIYRLDAHQRAWIYLRNVVAWR</sequence>
<reference evidence="2" key="1">
    <citation type="submission" date="2021-06" db="EMBL/GenBank/DDBJ databases">
        <title>Parelaphostrongylus tenuis whole genome reference sequence.</title>
        <authorList>
            <person name="Garwood T.J."/>
            <person name="Larsen P.A."/>
            <person name="Fountain-Jones N.M."/>
            <person name="Garbe J.R."/>
            <person name="Macchietto M.G."/>
            <person name="Kania S.A."/>
            <person name="Gerhold R.W."/>
            <person name="Richards J.E."/>
            <person name="Wolf T.M."/>
        </authorList>
    </citation>
    <scope>NUCLEOTIDE SEQUENCE</scope>
    <source>
        <strain evidence="2">MNPRO001-30</strain>
        <tissue evidence="2">Meninges</tissue>
    </source>
</reference>
<evidence type="ECO:0000313" key="2">
    <source>
        <dbReference type="EMBL" id="KAJ1354449.1"/>
    </source>
</evidence>
<gene>
    <name evidence="2" type="ORF">KIN20_011389</name>
</gene>
<dbReference type="Proteomes" id="UP001196413">
    <property type="component" value="Unassembled WGS sequence"/>
</dbReference>
<dbReference type="AlphaFoldDB" id="A0AAD5N050"/>
<proteinExistence type="predicted"/>